<organism evidence="8 9">
    <name type="scientific">Leisingera daeponensis</name>
    <dbReference type="NCBI Taxonomy" id="405746"/>
    <lineage>
        <taxon>Bacteria</taxon>
        <taxon>Pseudomonadati</taxon>
        <taxon>Pseudomonadota</taxon>
        <taxon>Alphaproteobacteria</taxon>
        <taxon>Rhodobacterales</taxon>
        <taxon>Roseobacteraceae</taxon>
        <taxon>Leisingera</taxon>
    </lineage>
</organism>
<dbReference type="InterPro" id="IPR016160">
    <property type="entry name" value="Ald_DH_CS_CYS"/>
</dbReference>
<feature type="active site" evidence="5">
    <location>
        <position position="245"/>
    </location>
</feature>
<feature type="domain" description="Aldehyde dehydrogenase" evidence="7">
    <location>
        <begin position="13"/>
        <end position="468"/>
    </location>
</feature>
<dbReference type="Gene3D" id="3.40.605.10">
    <property type="entry name" value="Aldehyde Dehydrogenase, Chain A, domain 1"/>
    <property type="match status" value="1"/>
</dbReference>
<evidence type="ECO:0000256" key="5">
    <source>
        <dbReference type="PROSITE-ProRule" id="PRU10007"/>
    </source>
</evidence>
<dbReference type="PANTHER" id="PTHR42804">
    <property type="entry name" value="ALDEHYDE DEHYDROGENASE"/>
    <property type="match status" value="1"/>
</dbReference>
<dbReference type="RefSeq" id="WP_222507913.1">
    <property type="nucleotide sequence ID" value="NZ_JAHVJA010000002.1"/>
</dbReference>
<evidence type="ECO:0000256" key="4">
    <source>
        <dbReference type="ARBA" id="ARBA00049194"/>
    </source>
</evidence>
<comment type="similarity">
    <text evidence="1 6">Belongs to the aldehyde dehydrogenase family.</text>
</comment>
<sequence length="473" mass="48820">MIEKTDLYIDGAWVAAGDVPLAEVTDAGTGETFATVPLADAAMADRAAEAAARAFPAWAALPPAERAAHITRLREALKARHEALVELISRETGMPRKLTGMIQVGGPLAAWKFYAALAAEPQVPEVIGNSRVYREPVGPVACITPWNYPLHQVTSKVAAALAAGATMVLKPSEVAPLSAFALAEAAEEAGLPAGVFNLVTGTGPEVGEALVRHPAIAAVSFTGSTAAGKRVAALAAEGVKRVSLELGGKSAAVVLEGADLAAAVKATLGSCLLNSGQTCNAMTRLIVPEARLDEVAELLRTGLSKFTLGAPDDPATRLGPLASAEQKTRVSAMIARAEAAGVPVIARGEDAGDRPGFFVTPVVFGPVPEDAETAREEVFGPVLSVLVHRGTEDALRIANDTAYGLAAAVWAADDAAAEDAARGIRAGQIDLNGAPFNLRAPFGGFGQSGIGRENGPYGLEEFQELKSVQYKEV</sequence>
<evidence type="ECO:0000259" key="7">
    <source>
        <dbReference type="Pfam" id="PF00171"/>
    </source>
</evidence>
<dbReference type="Pfam" id="PF00171">
    <property type="entry name" value="Aldedh"/>
    <property type="match status" value="1"/>
</dbReference>
<dbReference type="Proteomes" id="UP000766629">
    <property type="component" value="Unassembled WGS sequence"/>
</dbReference>
<comment type="catalytic activity">
    <reaction evidence="4">
        <text>an aldehyde + NAD(+) + H2O = a carboxylate + NADH + 2 H(+)</text>
        <dbReference type="Rhea" id="RHEA:16185"/>
        <dbReference type="ChEBI" id="CHEBI:15377"/>
        <dbReference type="ChEBI" id="CHEBI:15378"/>
        <dbReference type="ChEBI" id="CHEBI:17478"/>
        <dbReference type="ChEBI" id="CHEBI:29067"/>
        <dbReference type="ChEBI" id="CHEBI:57540"/>
        <dbReference type="ChEBI" id="CHEBI:57945"/>
        <dbReference type="EC" id="1.2.1.3"/>
    </reaction>
</comment>
<evidence type="ECO:0000256" key="3">
    <source>
        <dbReference type="ARBA" id="ARBA00024226"/>
    </source>
</evidence>
<evidence type="ECO:0000313" key="9">
    <source>
        <dbReference type="Proteomes" id="UP000766629"/>
    </source>
</evidence>
<dbReference type="InterPro" id="IPR016161">
    <property type="entry name" value="Ald_DH/histidinol_DH"/>
</dbReference>
<dbReference type="EMBL" id="JAHVJA010000002">
    <property type="protein sequence ID" value="MBY6139316.1"/>
    <property type="molecule type" value="Genomic_DNA"/>
</dbReference>
<name>A0ABS7NEM6_9RHOB</name>
<evidence type="ECO:0000256" key="1">
    <source>
        <dbReference type="ARBA" id="ARBA00009986"/>
    </source>
</evidence>
<dbReference type="EC" id="1.2.1.3" evidence="3"/>
<dbReference type="InterPro" id="IPR016162">
    <property type="entry name" value="Ald_DH_N"/>
</dbReference>
<accession>A0ABS7NEM6</accession>
<gene>
    <name evidence="8" type="ORF">KUV26_07680</name>
</gene>
<reference evidence="8 9" key="1">
    <citation type="submission" date="2021-06" db="EMBL/GenBank/DDBJ databases">
        <title>50 bacteria genomes isolated from Dapeng, Shenzhen, China.</title>
        <authorList>
            <person name="Zheng W."/>
            <person name="Yu S."/>
            <person name="Huang Y."/>
        </authorList>
    </citation>
    <scope>NUCLEOTIDE SEQUENCE [LARGE SCALE GENOMIC DNA]</scope>
    <source>
        <strain evidence="8 9">DP1N14-2</strain>
    </source>
</reference>
<dbReference type="PANTHER" id="PTHR42804:SF1">
    <property type="entry name" value="ALDEHYDE DEHYDROGENASE-RELATED"/>
    <property type="match status" value="1"/>
</dbReference>
<evidence type="ECO:0000313" key="8">
    <source>
        <dbReference type="EMBL" id="MBY6139316.1"/>
    </source>
</evidence>
<evidence type="ECO:0000256" key="6">
    <source>
        <dbReference type="RuleBase" id="RU003345"/>
    </source>
</evidence>
<dbReference type="PROSITE" id="PS00070">
    <property type="entry name" value="ALDEHYDE_DEHYDR_CYS"/>
    <property type="match status" value="1"/>
</dbReference>
<dbReference type="SUPFAM" id="SSF53720">
    <property type="entry name" value="ALDH-like"/>
    <property type="match status" value="1"/>
</dbReference>
<keyword evidence="9" id="KW-1185">Reference proteome</keyword>
<dbReference type="InterPro" id="IPR016163">
    <property type="entry name" value="Ald_DH_C"/>
</dbReference>
<proteinExistence type="inferred from homology"/>
<comment type="caution">
    <text evidence="8">The sequence shown here is derived from an EMBL/GenBank/DDBJ whole genome shotgun (WGS) entry which is preliminary data.</text>
</comment>
<dbReference type="InterPro" id="IPR029510">
    <property type="entry name" value="Ald_DH_CS_GLU"/>
</dbReference>
<protein>
    <recommendedName>
        <fullName evidence="3">aldehyde dehydrogenase (NAD(+))</fullName>
        <ecNumber evidence="3">1.2.1.3</ecNumber>
    </recommendedName>
</protein>
<evidence type="ECO:0000256" key="2">
    <source>
        <dbReference type="ARBA" id="ARBA00023002"/>
    </source>
</evidence>
<dbReference type="InterPro" id="IPR015590">
    <property type="entry name" value="Aldehyde_DH_dom"/>
</dbReference>
<keyword evidence="2 6" id="KW-0560">Oxidoreductase</keyword>
<dbReference type="PROSITE" id="PS00687">
    <property type="entry name" value="ALDEHYDE_DEHYDR_GLU"/>
    <property type="match status" value="1"/>
</dbReference>
<dbReference type="Gene3D" id="3.40.309.10">
    <property type="entry name" value="Aldehyde Dehydrogenase, Chain A, domain 2"/>
    <property type="match status" value="1"/>
</dbReference>